<dbReference type="PANTHER" id="PTHR10720:SF0">
    <property type="entry name" value="HEME OXYGENASE"/>
    <property type="match status" value="1"/>
</dbReference>
<name>A0A8J9S2C8_PHATR</name>
<dbReference type="InterPro" id="IPR016053">
    <property type="entry name" value="Haem_Oase-like"/>
</dbReference>
<dbReference type="GO" id="GO:0006979">
    <property type="term" value="P:response to oxidative stress"/>
    <property type="evidence" value="ECO:0007669"/>
    <property type="project" value="TreeGrafter"/>
</dbReference>
<dbReference type="EMBL" id="OU594954">
    <property type="protein sequence ID" value="CAG9280721.1"/>
    <property type="molecule type" value="Genomic_DNA"/>
</dbReference>
<organism evidence="6">
    <name type="scientific">Phaeodactylum tricornutum</name>
    <name type="common">Diatom</name>
    <dbReference type="NCBI Taxonomy" id="2850"/>
    <lineage>
        <taxon>Eukaryota</taxon>
        <taxon>Sar</taxon>
        <taxon>Stramenopiles</taxon>
        <taxon>Ochrophyta</taxon>
        <taxon>Bacillariophyta</taxon>
        <taxon>Bacillariophyceae</taxon>
        <taxon>Bacillariophycidae</taxon>
        <taxon>Naviculales</taxon>
        <taxon>Phaeodactylaceae</taxon>
        <taxon>Phaeodactylum</taxon>
    </lineage>
</organism>
<dbReference type="PANTHER" id="PTHR10720">
    <property type="entry name" value="HEME OXYGENASE"/>
    <property type="match status" value="1"/>
</dbReference>
<evidence type="ECO:0000256" key="2">
    <source>
        <dbReference type="ARBA" id="ARBA00022723"/>
    </source>
</evidence>
<dbReference type="Proteomes" id="UP000836788">
    <property type="component" value="Chromosome 13"/>
</dbReference>
<dbReference type="CDD" id="cd19165">
    <property type="entry name" value="HemeO"/>
    <property type="match status" value="1"/>
</dbReference>
<dbReference type="InterPro" id="IPR016084">
    <property type="entry name" value="Haem_Oase-like_multi-hlx"/>
</dbReference>
<reference evidence="6" key="1">
    <citation type="submission" date="2022-02" db="EMBL/GenBank/DDBJ databases">
        <authorList>
            <person name="Giguere J D."/>
        </authorList>
    </citation>
    <scope>NUCLEOTIDE SEQUENCE</scope>
    <source>
        <strain evidence="6">CCAP 1055/1</strain>
    </source>
</reference>
<dbReference type="GO" id="GO:0020037">
    <property type="term" value="F:heme binding"/>
    <property type="evidence" value="ECO:0007669"/>
    <property type="project" value="TreeGrafter"/>
</dbReference>
<feature type="binding site" description="axial binding residue" evidence="5">
    <location>
        <position position="13"/>
    </location>
    <ligand>
        <name>heme b</name>
        <dbReference type="ChEBI" id="CHEBI:60344"/>
    </ligand>
    <ligandPart>
        <name>Fe</name>
        <dbReference type="ChEBI" id="CHEBI:18248"/>
    </ligandPart>
</feature>
<evidence type="ECO:0000256" key="5">
    <source>
        <dbReference type="PIRSR" id="PIRSR000343-2"/>
    </source>
</evidence>
<dbReference type="GO" id="GO:0042167">
    <property type="term" value="P:heme catabolic process"/>
    <property type="evidence" value="ECO:0007669"/>
    <property type="project" value="TreeGrafter"/>
</dbReference>
<feature type="binding site" evidence="4">
    <location>
        <position position="169"/>
    </location>
    <ligand>
        <name>heme b</name>
        <dbReference type="ChEBI" id="CHEBI:60344"/>
    </ligand>
</feature>
<dbReference type="Gene3D" id="1.20.910.10">
    <property type="entry name" value="Heme oxygenase-like"/>
    <property type="match status" value="1"/>
</dbReference>
<dbReference type="GO" id="GO:0004392">
    <property type="term" value="F:heme oxygenase (decyclizing) activity"/>
    <property type="evidence" value="ECO:0007669"/>
    <property type="project" value="InterPro"/>
</dbReference>
<feature type="non-terminal residue" evidence="6">
    <location>
        <position position="1"/>
    </location>
</feature>
<keyword evidence="1 4" id="KW-0349">Heme</keyword>
<dbReference type="PRINTS" id="PR00088">
    <property type="entry name" value="HAEMOXYGNASE"/>
</dbReference>
<dbReference type="AlphaFoldDB" id="A0A8J9S2C8"/>
<accession>A0A8J9S2C8</accession>
<keyword evidence="3 5" id="KW-0408">Iron</keyword>
<dbReference type="SUPFAM" id="SSF48613">
    <property type="entry name" value="Heme oxygenase-like"/>
    <property type="match status" value="1"/>
</dbReference>
<keyword evidence="2 5" id="KW-0479">Metal-binding</keyword>
<dbReference type="PIRSF" id="PIRSF000343">
    <property type="entry name" value="Haem_Oase"/>
    <property type="match status" value="1"/>
</dbReference>
<dbReference type="GO" id="GO:0046872">
    <property type="term" value="F:metal ion binding"/>
    <property type="evidence" value="ECO:0007669"/>
    <property type="project" value="UniProtKB-KW"/>
</dbReference>
<evidence type="ECO:0000256" key="4">
    <source>
        <dbReference type="PIRSR" id="PIRSR000343-1"/>
    </source>
</evidence>
<dbReference type="InterPro" id="IPR002051">
    <property type="entry name" value="Haem_Oase"/>
</dbReference>
<dbReference type="Pfam" id="PF01126">
    <property type="entry name" value="Heme_oxygenase"/>
    <property type="match status" value="1"/>
</dbReference>
<gene>
    <name evidence="6" type="ORF">PTTT1_LOCUS14237</name>
</gene>
<feature type="binding site" evidence="4">
    <location>
        <position position="122"/>
    </location>
    <ligand>
        <name>heme b</name>
        <dbReference type="ChEBI" id="CHEBI:60344"/>
    </ligand>
</feature>
<feature type="non-terminal residue" evidence="6">
    <location>
        <position position="207"/>
    </location>
</feature>
<evidence type="ECO:0000256" key="1">
    <source>
        <dbReference type="ARBA" id="ARBA00022617"/>
    </source>
</evidence>
<sequence>LSQSLKQGTAVAHQAAEDVHFVRNFIRGQIDRDVYARMVVCLYHVYEALEVALDEHAPRCFPSLHFPTQLRRVPALAEDLDFWVRGGENAVVNEITPATQDYVDRIRHIARTDPVLLLAHSYTRYLGDLSGGKILARVAKRALQLDTDGLAFYEFPQVPSLKLFKDEYRRALDDSELRLTPAQRQHLVSEANVAFLLNMRIFEELDV</sequence>
<protein>
    <submittedName>
        <fullName evidence="6">Uncharacterized protein</fullName>
    </submittedName>
</protein>
<proteinExistence type="predicted"/>
<evidence type="ECO:0000313" key="6">
    <source>
        <dbReference type="EMBL" id="CAG9280721.1"/>
    </source>
</evidence>
<feature type="binding site" evidence="4">
    <location>
        <position position="6"/>
    </location>
    <ligand>
        <name>heme b</name>
        <dbReference type="ChEBI" id="CHEBI:60344"/>
    </ligand>
</feature>
<dbReference type="GO" id="GO:0006788">
    <property type="term" value="P:heme oxidation"/>
    <property type="evidence" value="ECO:0007669"/>
    <property type="project" value="InterPro"/>
</dbReference>
<evidence type="ECO:0000256" key="3">
    <source>
        <dbReference type="ARBA" id="ARBA00023004"/>
    </source>
</evidence>